<dbReference type="EMBL" id="STGV01000001">
    <property type="protein sequence ID" value="THV25080.1"/>
    <property type="molecule type" value="Genomic_DNA"/>
</dbReference>
<dbReference type="AlphaFoldDB" id="A0A4S8P4Q4"/>
<dbReference type="OrthoDB" id="7172154at2"/>
<dbReference type="Proteomes" id="UP000308828">
    <property type="component" value="Unassembled WGS sequence"/>
</dbReference>
<evidence type="ECO:0000313" key="1">
    <source>
        <dbReference type="EMBL" id="THV25080.1"/>
    </source>
</evidence>
<sequence length="137" mass="15044">MENTTVRRGLSKNVEGLTELLRRIEALRDVRGEMPLQMVSVFLVIAMKPGILQRDLPEIVNLSQSSVSRNVHALSASDGQGKPGLGLVEQRIGSSVEELRPCTRQRQGRNWLAGSCNAAPGALHWQLRCLILVAHQG</sequence>
<evidence type="ECO:0000313" key="2">
    <source>
        <dbReference type="Proteomes" id="UP000308828"/>
    </source>
</evidence>
<proteinExistence type="predicted"/>
<gene>
    <name evidence="1" type="ORF">FAA97_02430</name>
</gene>
<name>A0A4S8P4Q4_9HYPH</name>
<dbReference type="Gene3D" id="1.10.10.10">
    <property type="entry name" value="Winged helix-like DNA-binding domain superfamily/Winged helix DNA-binding domain"/>
    <property type="match status" value="1"/>
</dbReference>
<comment type="caution">
    <text evidence="1">The sequence shown here is derived from an EMBL/GenBank/DDBJ whole genome shotgun (WGS) entry which is preliminary data.</text>
</comment>
<dbReference type="InterPro" id="IPR036388">
    <property type="entry name" value="WH-like_DNA-bd_sf"/>
</dbReference>
<organism evidence="1 2">
    <name type="scientific">Peteryoungia ipomoeae</name>
    <dbReference type="NCBI Taxonomy" id="1210932"/>
    <lineage>
        <taxon>Bacteria</taxon>
        <taxon>Pseudomonadati</taxon>
        <taxon>Pseudomonadota</taxon>
        <taxon>Alphaproteobacteria</taxon>
        <taxon>Hyphomicrobiales</taxon>
        <taxon>Rhizobiaceae</taxon>
        <taxon>Peteryoungia</taxon>
    </lineage>
</organism>
<accession>A0A4S8P4Q4</accession>
<reference evidence="1 2" key="1">
    <citation type="submission" date="2019-04" db="EMBL/GenBank/DDBJ databases">
        <title>Genome sequence of strain shin9-1.</title>
        <authorList>
            <person name="Gao J."/>
            <person name="Sun J."/>
        </authorList>
    </citation>
    <scope>NUCLEOTIDE SEQUENCE [LARGE SCALE GENOMIC DNA]</scope>
    <source>
        <strain evidence="2">shin9-1</strain>
    </source>
</reference>
<protein>
    <submittedName>
        <fullName evidence="1">Uncharacterized protein</fullName>
    </submittedName>
</protein>
<keyword evidence="2" id="KW-1185">Reference proteome</keyword>